<organism evidence="1 2">
    <name type="scientific">candidate division WOR-3 bacterium</name>
    <dbReference type="NCBI Taxonomy" id="2052148"/>
    <lineage>
        <taxon>Bacteria</taxon>
        <taxon>Bacteria division WOR-3</taxon>
    </lineage>
</organism>
<reference evidence="1" key="1">
    <citation type="submission" date="2019-11" db="EMBL/GenBank/DDBJ databases">
        <title>Microbial mats filling the niche in hypersaline microbial mats.</title>
        <authorList>
            <person name="Wong H.L."/>
            <person name="Macleod F.I."/>
            <person name="White R.A. III"/>
            <person name="Burns B.P."/>
        </authorList>
    </citation>
    <scope>NUCLEOTIDE SEQUENCE</scope>
    <source>
        <strain evidence="1">Bin_327</strain>
    </source>
</reference>
<gene>
    <name evidence="1" type="ORF">GF359_07455</name>
</gene>
<evidence type="ECO:0000313" key="1">
    <source>
        <dbReference type="EMBL" id="MBD3365036.1"/>
    </source>
</evidence>
<sequence>MNKLARILLECTGLLLASACILPPEAGIKITSEGNDPVKFKGYYSSEVTDTTHVDGVTAASYKVKVNTASDRIRAAFFKADTTDSEIRVQLFYRGKWADITVDEPGDTAFIDYEVKK</sequence>
<evidence type="ECO:0000313" key="2">
    <source>
        <dbReference type="Proteomes" id="UP000630660"/>
    </source>
</evidence>
<dbReference type="AlphaFoldDB" id="A0A9D5QDG5"/>
<comment type="caution">
    <text evidence="1">The sequence shown here is derived from an EMBL/GenBank/DDBJ whole genome shotgun (WGS) entry which is preliminary data.</text>
</comment>
<dbReference type="Proteomes" id="UP000630660">
    <property type="component" value="Unassembled WGS sequence"/>
</dbReference>
<dbReference type="EMBL" id="WJKJ01000246">
    <property type="protein sequence ID" value="MBD3365036.1"/>
    <property type="molecule type" value="Genomic_DNA"/>
</dbReference>
<accession>A0A9D5QDG5</accession>
<protein>
    <submittedName>
        <fullName evidence="1">Uncharacterized protein</fullName>
    </submittedName>
</protein>
<name>A0A9D5QDG5_UNCW3</name>
<proteinExistence type="predicted"/>